<dbReference type="EMBL" id="CM000951">
    <property type="protein sequence ID" value="EDY60684.1"/>
    <property type="molecule type" value="Genomic_DNA"/>
</dbReference>
<reference evidence="3" key="1">
    <citation type="submission" date="2009-10" db="EMBL/GenBank/DDBJ databases">
        <title>The genome sequence of Streptomyces sviceus strain ATCC 29083.</title>
        <authorList>
            <consortium name="The Broad Institute Genome Sequencing Platform"/>
            <consortium name="Broad Institute Microbial Sequencing Center"/>
            <person name="Fischbach M."/>
            <person name="Godfrey P."/>
            <person name="Ward D."/>
            <person name="Young S."/>
            <person name="Zeng Q."/>
            <person name="Koehrsen M."/>
            <person name="Alvarado L."/>
            <person name="Berlin A.M."/>
            <person name="Bochicchio J."/>
            <person name="Borenstein D."/>
            <person name="Chapman S.B."/>
            <person name="Chen Z."/>
            <person name="Engels R."/>
            <person name="Freedman E."/>
            <person name="Gellesch M."/>
            <person name="Goldberg J."/>
            <person name="Griggs A."/>
            <person name="Gujja S."/>
            <person name="Heilman E.R."/>
            <person name="Heiman D.I."/>
            <person name="Hepburn T.A."/>
            <person name="Howarth C."/>
            <person name="Jen D."/>
            <person name="Larson L."/>
            <person name="Lewis B."/>
            <person name="Mehta T."/>
            <person name="Park D."/>
            <person name="Pearson M."/>
            <person name="Richards J."/>
            <person name="Roberts A."/>
            <person name="Saif S."/>
            <person name="Shea T.D."/>
            <person name="Shenoy N."/>
            <person name="Sisk P."/>
            <person name="Stolte C."/>
            <person name="Sykes S.N."/>
            <person name="Thomson T."/>
            <person name="Walk T."/>
            <person name="White J."/>
            <person name="Yandava C."/>
            <person name="Straight P."/>
            <person name="Clardy J."/>
            <person name="Hung D."/>
            <person name="Kolter R."/>
            <person name="Mekalanos J."/>
            <person name="Walker S."/>
            <person name="Walsh C.T."/>
            <person name="Wieland-Brown L.C."/>
            <person name="Haas B."/>
            <person name="Nusbaum C."/>
            <person name="Birren B."/>
        </authorList>
    </citation>
    <scope>NUCLEOTIDE SEQUENCE [LARGE SCALE GENOMIC DNA]</scope>
    <source>
        <strain evidence="3">ATCC 29083</strain>
    </source>
</reference>
<protein>
    <submittedName>
        <fullName evidence="3">Methylmalonyl-CoA epimerase</fullName>
    </submittedName>
</protein>
<dbReference type="CDD" id="cd06587">
    <property type="entry name" value="VOC"/>
    <property type="match status" value="1"/>
</dbReference>
<organism evidence="3 4">
    <name type="scientific">Streptomyces sviceus (strain ATCC 29083 / DSM 924 / JCM 4929 / NBRC 13980 / NCIMB 11184 / NRRL 5439 / UC 5370)</name>
    <dbReference type="NCBI Taxonomy" id="463191"/>
    <lineage>
        <taxon>Bacteria</taxon>
        <taxon>Bacillati</taxon>
        <taxon>Actinomycetota</taxon>
        <taxon>Actinomycetes</taxon>
        <taxon>Kitasatosporales</taxon>
        <taxon>Streptomycetaceae</taxon>
        <taxon>Streptomyces</taxon>
    </lineage>
</organism>
<gene>
    <name evidence="3" type="ORF">SSEG_10162</name>
</gene>
<dbReference type="HOGENOM" id="CLU_046006_5_2_11"/>
<dbReference type="InterPro" id="IPR004360">
    <property type="entry name" value="Glyas_Fos-R_dOase_dom"/>
</dbReference>
<proteinExistence type="predicted"/>
<dbReference type="Pfam" id="PF00903">
    <property type="entry name" value="Glyoxalase"/>
    <property type="match status" value="1"/>
</dbReference>
<evidence type="ECO:0000259" key="2">
    <source>
        <dbReference type="PROSITE" id="PS51819"/>
    </source>
</evidence>
<dbReference type="PANTHER" id="PTHR43048">
    <property type="entry name" value="METHYLMALONYL-COA EPIMERASE"/>
    <property type="match status" value="1"/>
</dbReference>
<evidence type="ECO:0000256" key="1">
    <source>
        <dbReference type="ARBA" id="ARBA00022723"/>
    </source>
</evidence>
<dbReference type="GO" id="GO:0004493">
    <property type="term" value="F:methylmalonyl-CoA epimerase activity"/>
    <property type="evidence" value="ECO:0007669"/>
    <property type="project" value="TreeGrafter"/>
</dbReference>
<dbReference type="GO" id="GO:0046491">
    <property type="term" value="P:L-methylmalonyl-CoA metabolic process"/>
    <property type="evidence" value="ECO:0007669"/>
    <property type="project" value="TreeGrafter"/>
</dbReference>
<dbReference type="Gene3D" id="3.10.180.10">
    <property type="entry name" value="2,3-Dihydroxybiphenyl 1,2-Dioxygenase, domain 1"/>
    <property type="match status" value="1"/>
</dbReference>
<evidence type="ECO:0000313" key="4">
    <source>
        <dbReference type="Proteomes" id="UP000002785"/>
    </source>
</evidence>
<dbReference type="PROSITE" id="PS00934">
    <property type="entry name" value="GLYOXALASE_I_1"/>
    <property type="match status" value="1"/>
</dbReference>
<evidence type="ECO:0000313" key="3">
    <source>
        <dbReference type="EMBL" id="EDY60684.1"/>
    </source>
</evidence>
<dbReference type="SUPFAM" id="SSF54593">
    <property type="entry name" value="Glyoxalase/Bleomycin resistance protein/Dihydroxybiphenyl dioxygenase"/>
    <property type="match status" value="1"/>
</dbReference>
<dbReference type="InterPro" id="IPR018146">
    <property type="entry name" value="Glyoxalase_1_CS"/>
</dbReference>
<dbReference type="PANTHER" id="PTHR43048:SF3">
    <property type="entry name" value="METHYLMALONYL-COA EPIMERASE, MITOCHONDRIAL"/>
    <property type="match status" value="1"/>
</dbReference>
<dbReference type="InterPro" id="IPR051785">
    <property type="entry name" value="MMCE/EMCE_epimerase"/>
</dbReference>
<dbReference type="GO" id="GO:0004462">
    <property type="term" value="F:lactoylglutathione lyase activity"/>
    <property type="evidence" value="ECO:0007669"/>
    <property type="project" value="InterPro"/>
</dbReference>
<keyword evidence="4" id="KW-1185">Reference proteome</keyword>
<dbReference type="GO" id="GO:0046872">
    <property type="term" value="F:metal ion binding"/>
    <property type="evidence" value="ECO:0007669"/>
    <property type="project" value="UniProtKB-KW"/>
</dbReference>
<dbReference type="eggNOG" id="COG0346">
    <property type="taxonomic scope" value="Bacteria"/>
</dbReference>
<sequence length="174" mass="18655">MARLLRCLRLLTTPQEAAMCSMHPTAAAAPQASAATTAIDHVGLSVRDLDAAVVFYTKALGLTEEFRFEVEDQRMRAVVLRAADGYAVELMSRPDSVPSPPASDPNTAVLRQGYGHFCLRVSDLDGLYDRVLAAGASVIVPPGPAPHPDVRFGYLADPEGNLIELIQIREGATL</sequence>
<accession>B5I6H9</accession>
<name>B5I6H9_STRX2</name>
<dbReference type="Proteomes" id="UP000002785">
    <property type="component" value="Chromosome"/>
</dbReference>
<dbReference type="AlphaFoldDB" id="B5I6H9"/>
<dbReference type="PROSITE" id="PS51819">
    <property type="entry name" value="VOC"/>
    <property type="match status" value="1"/>
</dbReference>
<dbReference type="InterPro" id="IPR037523">
    <property type="entry name" value="VOC_core"/>
</dbReference>
<keyword evidence="1" id="KW-0479">Metal-binding</keyword>
<feature type="domain" description="VOC" evidence="2">
    <location>
        <begin position="38"/>
        <end position="168"/>
    </location>
</feature>
<dbReference type="InterPro" id="IPR029068">
    <property type="entry name" value="Glyas_Bleomycin-R_OHBP_Dase"/>
</dbReference>